<dbReference type="Gene3D" id="3.90.1290.10">
    <property type="entry name" value="Plakin repeat"/>
    <property type="match status" value="1"/>
</dbReference>
<reference evidence="4" key="1">
    <citation type="submission" date="2017-02" db="UniProtKB">
        <authorList>
            <consortium name="WormBaseParasite"/>
        </authorList>
    </citation>
    <scope>IDENTIFICATION</scope>
</reference>
<dbReference type="InterPro" id="IPR035915">
    <property type="entry name" value="Plakin_repeat_sf"/>
</dbReference>
<gene>
    <name evidence="2" type="ORF">TTAC_LOCUS2937</name>
</gene>
<accession>A0A0R3WQB2</accession>
<dbReference type="Proteomes" id="UP000274429">
    <property type="component" value="Unassembled WGS sequence"/>
</dbReference>
<name>A0A0R3WQB2_HYDTA</name>
<evidence type="ECO:0000313" key="2">
    <source>
        <dbReference type="EMBL" id="VDM21555.1"/>
    </source>
</evidence>
<dbReference type="WBParaSite" id="TTAC_0000295201-mRNA-1">
    <property type="protein sequence ID" value="TTAC_0000295201-mRNA-1"/>
    <property type="gene ID" value="TTAC_0000295201"/>
</dbReference>
<evidence type="ECO:0000313" key="3">
    <source>
        <dbReference type="Proteomes" id="UP000274429"/>
    </source>
</evidence>
<reference evidence="2 3" key="2">
    <citation type="submission" date="2018-11" db="EMBL/GenBank/DDBJ databases">
        <authorList>
            <consortium name="Pathogen Informatics"/>
        </authorList>
    </citation>
    <scope>NUCLEOTIDE SEQUENCE [LARGE SCALE GENOMIC DNA]</scope>
</reference>
<dbReference type="SUPFAM" id="SSF75399">
    <property type="entry name" value="Plakin repeat"/>
    <property type="match status" value="1"/>
</dbReference>
<evidence type="ECO:0000313" key="4">
    <source>
        <dbReference type="WBParaSite" id="TTAC_0000295201-mRNA-1"/>
    </source>
</evidence>
<dbReference type="AlphaFoldDB" id="A0A0R3WQB2"/>
<evidence type="ECO:0000256" key="1">
    <source>
        <dbReference type="SAM" id="MobiDB-lite"/>
    </source>
</evidence>
<sequence>MPITIRQRIVEYELCDMVTEIDARNWNDIREVASPITGLFAPVSFAVRQGWIQLGGTNEYIDPTTGHTIPLETALAQGRIRFSNVASTNGNFTSSLVFIERESAVREKADVTFVLNTVNREYIPIRKAQSDGLVREDDKQITWVLDSLCNKWITAEEAISQNILKVDKIYDQESDEELMRRQQQSVVRAYHVTAIKPGGEPCEWLRPEDAVRLGLFNRQTGDVAVDWPSRPSYKPEASEFSVSQWCNFLTARKAGWIRVIPEMNINKWIPLSQPSGSNGNRRLLSTSVSLLSSRAGILNHSHSDTYKLNDYQRNGRTQPVFRQFRFYTPGTMSQHQHRSYSHSPEYGTESSRTPPYLNEVGEFEHSDVYALSSSIQEQMETSEEQLLHREHNLETSRTLEEGDIQFYSYPTPSYPSNVPISTIRHEFEEVHAYEDQSSTWSRSRQYVGEVDEQTRYSRCAQFSQYTDSDKRQ</sequence>
<proteinExistence type="predicted"/>
<protein>
    <submittedName>
        <fullName evidence="4">LTD domain-containing protein</fullName>
    </submittedName>
</protein>
<organism evidence="4">
    <name type="scientific">Hydatigena taeniaeformis</name>
    <name type="common">Feline tapeworm</name>
    <name type="synonym">Taenia taeniaeformis</name>
    <dbReference type="NCBI Taxonomy" id="6205"/>
    <lineage>
        <taxon>Eukaryota</taxon>
        <taxon>Metazoa</taxon>
        <taxon>Spiralia</taxon>
        <taxon>Lophotrochozoa</taxon>
        <taxon>Platyhelminthes</taxon>
        <taxon>Cestoda</taxon>
        <taxon>Eucestoda</taxon>
        <taxon>Cyclophyllidea</taxon>
        <taxon>Taeniidae</taxon>
        <taxon>Hydatigera</taxon>
    </lineage>
</organism>
<feature type="region of interest" description="Disordered" evidence="1">
    <location>
        <begin position="333"/>
        <end position="352"/>
    </location>
</feature>
<dbReference type="EMBL" id="UYWX01001702">
    <property type="protein sequence ID" value="VDM21555.1"/>
    <property type="molecule type" value="Genomic_DNA"/>
</dbReference>
<keyword evidence="3" id="KW-1185">Reference proteome</keyword>
<dbReference type="OrthoDB" id="6268792at2759"/>